<name>A0A919MV47_9ACTN</name>
<evidence type="ECO:0008006" key="3">
    <source>
        <dbReference type="Google" id="ProtNLM"/>
    </source>
</evidence>
<comment type="caution">
    <text evidence="1">The sequence shown here is derived from an EMBL/GenBank/DDBJ whole genome shotgun (WGS) entry which is preliminary data.</text>
</comment>
<accession>A0A919MV47</accession>
<protein>
    <recommendedName>
        <fullName evidence="3">DUF4034 domain-containing protein</fullName>
    </recommendedName>
</protein>
<gene>
    <name evidence="1" type="ORF">Ari01nite_35040</name>
</gene>
<reference evidence="1" key="1">
    <citation type="submission" date="2021-01" db="EMBL/GenBank/DDBJ databases">
        <title>Whole genome shotgun sequence of Actinoplanes rishiriensis NBRC 108556.</title>
        <authorList>
            <person name="Komaki H."/>
            <person name="Tamura T."/>
        </authorList>
    </citation>
    <scope>NUCLEOTIDE SEQUENCE</scope>
    <source>
        <strain evidence="1">NBRC 108556</strain>
    </source>
</reference>
<sequence>MGHRKWSDSFMLPRMSDTATAATLDPAAAYPEVNAVRAALAARDWAGVRRVVDAASPVGRTMLLRIGADSDDLEDLLRYVVLTDPDDSGAAAMLGMHLIRIGWGIRSGARAQHVSSEQFSTFHDWLRRAEVVLLDGLARHPADPALWTARLISARGLEMGLAETRRRYHKLAALDPHHLPGQIQFLQRLCPKWSGSWELLHPWCREAMLAAPPGALQAGLVVEGHIEHWLDLDGDEPSLRYLQDGPVRAEIYEAAQRSVWHPDFRRDPGWVQVANGFAMVFGLLDDQRAAASVFAMLGNLATELPWGYLQGGALDNFNTRRHWALAGAGGET</sequence>
<evidence type="ECO:0000313" key="1">
    <source>
        <dbReference type="EMBL" id="GIE96039.1"/>
    </source>
</evidence>
<proteinExistence type="predicted"/>
<organism evidence="1 2">
    <name type="scientific">Paractinoplanes rishiriensis</name>
    <dbReference type="NCBI Taxonomy" id="1050105"/>
    <lineage>
        <taxon>Bacteria</taxon>
        <taxon>Bacillati</taxon>
        <taxon>Actinomycetota</taxon>
        <taxon>Actinomycetes</taxon>
        <taxon>Micromonosporales</taxon>
        <taxon>Micromonosporaceae</taxon>
        <taxon>Paractinoplanes</taxon>
    </lineage>
</organism>
<keyword evidence="2" id="KW-1185">Reference proteome</keyword>
<dbReference type="Proteomes" id="UP000636960">
    <property type="component" value="Unassembled WGS sequence"/>
</dbReference>
<evidence type="ECO:0000313" key="2">
    <source>
        <dbReference type="Proteomes" id="UP000636960"/>
    </source>
</evidence>
<dbReference type="AlphaFoldDB" id="A0A919MV47"/>
<dbReference type="EMBL" id="BOMV01000039">
    <property type="protein sequence ID" value="GIE96039.1"/>
    <property type="molecule type" value="Genomic_DNA"/>
</dbReference>